<name>A0A0F8ZSM4_9ZZZZ</name>
<dbReference type="EMBL" id="LAZR01061759">
    <property type="protein sequence ID" value="KKK62921.1"/>
    <property type="molecule type" value="Genomic_DNA"/>
</dbReference>
<accession>A0A0F8ZSM4</accession>
<dbReference type="AlphaFoldDB" id="A0A0F8ZSM4"/>
<evidence type="ECO:0000313" key="1">
    <source>
        <dbReference type="EMBL" id="KKK62921.1"/>
    </source>
</evidence>
<sequence length="144" mass="15830">MTITQSDIAARQQHVEAVRAWVEAAIEDGWKCDPTYKGESVERAATLHKEGFTAMAIMREPTGATGRQTGNRYPNAALNAWGPDGMAVKSTLPYDWEALNDALHACQFCGKVFEGKAYHVKFADRACQTCGPVEQSKLPPNWAD</sequence>
<comment type="caution">
    <text evidence="1">The sequence shown here is derived from an EMBL/GenBank/DDBJ whole genome shotgun (WGS) entry which is preliminary data.</text>
</comment>
<protein>
    <submittedName>
        <fullName evidence="1">Uncharacterized protein</fullName>
    </submittedName>
</protein>
<proteinExistence type="predicted"/>
<reference evidence="1" key="1">
    <citation type="journal article" date="2015" name="Nature">
        <title>Complex archaea that bridge the gap between prokaryotes and eukaryotes.</title>
        <authorList>
            <person name="Spang A."/>
            <person name="Saw J.H."/>
            <person name="Jorgensen S.L."/>
            <person name="Zaremba-Niedzwiedzka K."/>
            <person name="Martijn J."/>
            <person name="Lind A.E."/>
            <person name="van Eijk R."/>
            <person name="Schleper C."/>
            <person name="Guy L."/>
            <person name="Ettema T.J."/>
        </authorList>
    </citation>
    <scope>NUCLEOTIDE SEQUENCE</scope>
</reference>
<gene>
    <name evidence="1" type="ORF">LCGC14_2999510</name>
</gene>
<organism evidence="1">
    <name type="scientific">marine sediment metagenome</name>
    <dbReference type="NCBI Taxonomy" id="412755"/>
    <lineage>
        <taxon>unclassified sequences</taxon>
        <taxon>metagenomes</taxon>
        <taxon>ecological metagenomes</taxon>
    </lineage>
</organism>